<keyword evidence="4" id="KW-0406">Ion transport</keyword>
<protein>
    <recommendedName>
        <fullName evidence="4">Copper transport protein</fullName>
    </recommendedName>
</protein>
<dbReference type="InterPro" id="IPR007274">
    <property type="entry name" value="Cop_transporter"/>
</dbReference>
<keyword evidence="4" id="KW-0186">Copper</keyword>
<keyword evidence="6" id="KW-1185">Reference proteome</keyword>
<feature type="transmembrane region" description="Helical" evidence="4">
    <location>
        <begin position="61"/>
        <end position="81"/>
    </location>
</feature>
<evidence type="ECO:0000256" key="1">
    <source>
        <dbReference type="ARBA" id="ARBA00022692"/>
    </source>
</evidence>
<dbReference type="EMBL" id="NAJL01000065">
    <property type="protein sequence ID" value="TKA22859.1"/>
    <property type="molecule type" value="Genomic_DNA"/>
</dbReference>
<dbReference type="OrthoDB" id="73901at2759"/>
<reference evidence="5 6" key="1">
    <citation type="submission" date="2017-03" db="EMBL/GenBank/DDBJ databases">
        <title>Genomes of endolithic fungi from Antarctica.</title>
        <authorList>
            <person name="Coleine C."/>
            <person name="Masonjones S."/>
            <person name="Stajich J.E."/>
        </authorList>
    </citation>
    <scope>NUCLEOTIDE SEQUENCE [LARGE SCALE GENOMIC DNA]</scope>
    <source>
        <strain evidence="5 6">CCFEE 6315</strain>
    </source>
</reference>
<evidence type="ECO:0000256" key="2">
    <source>
        <dbReference type="ARBA" id="ARBA00022989"/>
    </source>
</evidence>
<comment type="subcellular location">
    <subcellularLocation>
        <location evidence="4">Membrane</location>
        <topology evidence="4">Multi-pass membrane protein</topology>
    </subcellularLocation>
</comment>
<evidence type="ECO:0000256" key="3">
    <source>
        <dbReference type="ARBA" id="ARBA00023136"/>
    </source>
</evidence>
<gene>
    <name evidence="5" type="ORF">B0A50_07759</name>
</gene>
<evidence type="ECO:0000256" key="4">
    <source>
        <dbReference type="RuleBase" id="RU367022"/>
    </source>
</evidence>
<dbReference type="PANTHER" id="PTHR12483">
    <property type="entry name" value="SOLUTE CARRIER FAMILY 31 COPPER TRANSPORTERS"/>
    <property type="match status" value="1"/>
</dbReference>
<keyword evidence="4" id="KW-0187">Copper transport</keyword>
<evidence type="ECO:0000313" key="6">
    <source>
        <dbReference type="Proteomes" id="UP000308549"/>
    </source>
</evidence>
<feature type="transmembrane region" description="Helical" evidence="4">
    <location>
        <begin position="169"/>
        <end position="194"/>
    </location>
</feature>
<accession>A0A4V5N5Q9</accession>
<sequence>MDMSSMSMSSTASSAMATDTPMSGMSGMSGMSSGGMAMTFTNAHNTPLYSDRWTPTTTGGYAGTCIFLIVLAIISRLLLAYRHMVEQKWRDRAVNRRYVFVAGQTEADKERQGANVKGDGQSDEAILTSNGLDERVKVVKGAGRCLETPPWRFTTDLPRAGIFTVQAGVGYLLMLAVMTLNVGYFLSVLAGLFIGELAVGRFTPLEDAHH</sequence>
<name>A0A4V5N5Q9_9PEZI</name>
<dbReference type="PANTHER" id="PTHR12483:SF120">
    <property type="entry name" value="HIGH-AFFINITY COPPER TRANSPORTER CTRA2"/>
    <property type="match status" value="1"/>
</dbReference>
<proteinExistence type="inferred from homology"/>
<dbReference type="GO" id="GO:0005886">
    <property type="term" value="C:plasma membrane"/>
    <property type="evidence" value="ECO:0007669"/>
    <property type="project" value="TreeGrafter"/>
</dbReference>
<dbReference type="Pfam" id="PF04145">
    <property type="entry name" value="Ctr"/>
    <property type="match status" value="1"/>
</dbReference>
<dbReference type="GO" id="GO:0005375">
    <property type="term" value="F:copper ion transmembrane transporter activity"/>
    <property type="evidence" value="ECO:0007669"/>
    <property type="project" value="UniProtKB-UniRule"/>
</dbReference>
<keyword evidence="3 4" id="KW-0472">Membrane</keyword>
<comment type="caution">
    <text evidence="5">The sequence shown here is derived from an EMBL/GenBank/DDBJ whole genome shotgun (WGS) entry which is preliminary data.</text>
</comment>
<organism evidence="5 6">
    <name type="scientific">Salinomyces thailandicus</name>
    <dbReference type="NCBI Taxonomy" id="706561"/>
    <lineage>
        <taxon>Eukaryota</taxon>
        <taxon>Fungi</taxon>
        <taxon>Dikarya</taxon>
        <taxon>Ascomycota</taxon>
        <taxon>Pezizomycotina</taxon>
        <taxon>Dothideomycetes</taxon>
        <taxon>Dothideomycetidae</taxon>
        <taxon>Mycosphaerellales</taxon>
        <taxon>Teratosphaeriaceae</taxon>
        <taxon>Salinomyces</taxon>
    </lineage>
</organism>
<keyword evidence="2 4" id="KW-1133">Transmembrane helix</keyword>
<evidence type="ECO:0000313" key="5">
    <source>
        <dbReference type="EMBL" id="TKA22859.1"/>
    </source>
</evidence>
<keyword evidence="1 4" id="KW-0812">Transmembrane</keyword>
<comment type="similarity">
    <text evidence="4">Belongs to the copper transporter (Ctr) (TC 1.A.56) family. SLC31A subfamily.</text>
</comment>
<keyword evidence="4" id="KW-0813">Transport</keyword>
<dbReference type="Proteomes" id="UP000308549">
    <property type="component" value="Unassembled WGS sequence"/>
</dbReference>
<dbReference type="AlphaFoldDB" id="A0A4V5N5Q9"/>